<evidence type="ECO:0000313" key="1">
    <source>
        <dbReference type="EMBL" id="MDE51102.1"/>
    </source>
</evidence>
<sequence length="277" mass="29934">MTTRTTGNDSKGEDTLRWRTALVTGSSNGIGEAIVKQLAGLDFKLVVTGRSSEDIKRVADECELLSPSRLRPLEIIADMALEEDVKRLFDASLEHFGQRLDLLVNNAGLSTPGAHENPIECYEAFKRTMAVNLNSTVQLSLLAIGPLKRTSEQNGQATNIVMISSIAAYKPLEDFAYCVSKCGMTMLSNCLAGKLGPSIRVNSINPGPIETKLAERSGISVENFRTLSEHVAPLKRTGTAKEVADAVVFLADPERAAYITGSQLLIDGGVMCNMVKF</sequence>
<gene>
    <name evidence="1" type="ORF">g.10146</name>
</gene>
<reference evidence="1" key="1">
    <citation type="submission" date="2018-10" db="EMBL/GenBank/DDBJ databases">
        <title>Transcriptome assembly of Aceria tosichella (Wheat curl mite) Type 2.</title>
        <authorList>
            <person name="Scully E.D."/>
            <person name="Geib S.M."/>
            <person name="Palmer N.A."/>
            <person name="Gupta A.K."/>
            <person name="Sarath G."/>
            <person name="Tatineni S."/>
        </authorList>
    </citation>
    <scope>NUCLEOTIDE SEQUENCE</scope>
    <source>
        <strain evidence="1">LincolnNE</strain>
    </source>
</reference>
<dbReference type="SUPFAM" id="SSF51735">
    <property type="entry name" value="NAD(P)-binding Rossmann-fold domains"/>
    <property type="match status" value="1"/>
</dbReference>
<dbReference type="EMBL" id="GGYP01006331">
    <property type="protein sequence ID" value="MDE51102.1"/>
    <property type="molecule type" value="Transcribed_RNA"/>
</dbReference>
<dbReference type="PANTHER" id="PTHR43975:SF2">
    <property type="entry name" value="EG:BACR7A4.14 PROTEIN-RELATED"/>
    <property type="match status" value="1"/>
</dbReference>
<dbReference type="PRINTS" id="PR00080">
    <property type="entry name" value="SDRFAMILY"/>
</dbReference>
<protein>
    <submittedName>
        <fullName evidence="1">Granaticin polyketide synthase putative ketoacyl reductase 2</fullName>
    </submittedName>
</protein>
<organism evidence="1">
    <name type="scientific">Aceria tosichella</name>
    <name type="common">wheat curl mite</name>
    <dbReference type="NCBI Taxonomy" id="561515"/>
    <lineage>
        <taxon>Eukaryota</taxon>
        <taxon>Metazoa</taxon>
        <taxon>Ecdysozoa</taxon>
        <taxon>Arthropoda</taxon>
        <taxon>Chelicerata</taxon>
        <taxon>Arachnida</taxon>
        <taxon>Acari</taxon>
        <taxon>Acariformes</taxon>
        <taxon>Trombidiformes</taxon>
        <taxon>Prostigmata</taxon>
        <taxon>Eupodina</taxon>
        <taxon>Eriophyoidea</taxon>
        <taxon>Eriophyidae</taxon>
        <taxon>Eriophyinae</taxon>
        <taxon>Aceriini</taxon>
        <taxon>Aceria</taxon>
    </lineage>
</organism>
<dbReference type="Pfam" id="PF13561">
    <property type="entry name" value="adh_short_C2"/>
    <property type="match status" value="1"/>
</dbReference>
<dbReference type="AlphaFoldDB" id="A0A6G1SMA5"/>
<dbReference type="PRINTS" id="PR00081">
    <property type="entry name" value="GDHRDH"/>
</dbReference>
<proteinExistence type="predicted"/>
<dbReference type="Gene3D" id="3.40.50.720">
    <property type="entry name" value="NAD(P)-binding Rossmann-like Domain"/>
    <property type="match status" value="1"/>
</dbReference>
<dbReference type="FunFam" id="3.40.50.720:FF:000084">
    <property type="entry name" value="Short-chain dehydrogenase reductase"/>
    <property type="match status" value="1"/>
</dbReference>
<dbReference type="InterPro" id="IPR002347">
    <property type="entry name" value="SDR_fam"/>
</dbReference>
<dbReference type="PANTHER" id="PTHR43975">
    <property type="entry name" value="ZGC:101858"/>
    <property type="match status" value="1"/>
</dbReference>
<name>A0A6G1SMA5_9ACAR</name>
<dbReference type="InterPro" id="IPR036291">
    <property type="entry name" value="NAD(P)-bd_dom_sf"/>
</dbReference>
<accession>A0A6G1SMA5</accession>